<accession>A0A150QUD6</accession>
<dbReference type="Proteomes" id="UP000075635">
    <property type="component" value="Unassembled WGS sequence"/>
</dbReference>
<gene>
    <name evidence="2" type="ORF">BE17_05970</name>
</gene>
<evidence type="ECO:0000256" key="1">
    <source>
        <dbReference type="SAM" id="MobiDB-lite"/>
    </source>
</evidence>
<feature type="region of interest" description="Disordered" evidence="1">
    <location>
        <begin position="795"/>
        <end position="820"/>
    </location>
</feature>
<comment type="caution">
    <text evidence="2">The sequence shown here is derived from an EMBL/GenBank/DDBJ whole genome shotgun (WGS) entry which is preliminary data.</text>
</comment>
<organism evidence="2 3">
    <name type="scientific">Sorangium cellulosum</name>
    <name type="common">Polyangium cellulosum</name>
    <dbReference type="NCBI Taxonomy" id="56"/>
    <lineage>
        <taxon>Bacteria</taxon>
        <taxon>Pseudomonadati</taxon>
        <taxon>Myxococcota</taxon>
        <taxon>Polyangia</taxon>
        <taxon>Polyangiales</taxon>
        <taxon>Polyangiaceae</taxon>
        <taxon>Sorangium</taxon>
    </lineage>
</organism>
<dbReference type="AlphaFoldDB" id="A0A150QUD6"/>
<dbReference type="InterPro" id="IPR027417">
    <property type="entry name" value="P-loop_NTPase"/>
</dbReference>
<dbReference type="EMBL" id="JEMB01003510">
    <property type="protein sequence ID" value="KYF71594.1"/>
    <property type="molecule type" value="Genomic_DNA"/>
</dbReference>
<proteinExistence type="predicted"/>
<reference evidence="2 3" key="1">
    <citation type="submission" date="2014-02" db="EMBL/GenBank/DDBJ databases">
        <title>The small core and large imbalanced accessory genome model reveals a collaborative survival strategy of Sorangium cellulosum strains in nature.</title>
        <authorList>
            <person name="Han K."/>
            <person name="Peng R."/>
            <person name="Blom J."/>
            <person name="Li Y.-Z."/>
        </authorList>
    </citation>
    <scope>NUCLEOTIDE SEQUENCE [LARGE SCALE GENOMIC DNA]</scope>
    <source>
        <strain evidence="2 3">So0011-07</strain>
    </source>
</reference>
<evidence type="ECO:0000313" key="3">
    <source>
        <dbReference type="Proteomes" id="UP000075635"/>
    </source>
</evidence>
<dbReference type="SUPFAM" id="SSF52540">
    <property type="entry name" value="P-loop containing nucleoside triphosphate hydrolases"/>
    <property type="match status" value="1"/>
</dbReference>
<evidence type="ECO:0000313" key="2">
    <source>
        <dbReference type="EMBL" id="KYF71594.1"/>
    </source>
</evidence>
<protein>
    <recommendedName>
        <fullName evidence="4">DUF499 domain-containing protein</fullName>
    </recommendedName>
</protein>
<evidence type="ECO:0008006" key="4">
    <source>
        <dbReference type="Google" id="ProtNLM"/>
    </source>
</evidence>
<sequence length="907" mass="100907">MLGLTLREEFQGRRLKGTAIELANENNTGATQVSAAEFLSITYPTADALAAMEAIGPGHGQPVVLIGERGQGKSHLLAALYHGFTRPEVTSEWLTSWGIRLGQPKIGEIKLRPKTLVISESLHRQNYKFLWDLVFERHPHGSYIKGKWEALGDKRTDIPGDKLLIELFKHTPTALILDEFQTWYDGLTNTKQFPWRTWAFNFIQLLSEIAKEHPELLVLVVSVRSGETEAYQQIHRVNPRQIDFKGPHARRDRLRLLLHRLFDNRMQVPAHQIETAIAAHVSEHLRLADVAPAEHQRVRADFVEAWPFAPHLMTLLEDQVLVATHAQETRDLIRILADVFKSRSASSPIITAADFRLDDDRSGIAALLDSVSNQHHATLREKAQRNLSAVLDAVKEPAQNVPHLADIVGALWLRSLAIKNAGAEPAELHVDITRAKVIDDNLFSAELSTIVENSFNIHQDGSRLVFREEENPQAKLIANARNDKLFVDGSDRQQLAREVRYVIGGAESVAKAFRVVVLGASWTADPWAGVEQSDLPAQWDDRIPLLVVPEPPDRVEAQLGAWLKERLQTRRNAVRFLLPRDGSENLFHDRDLLVLARAVLLAEKWKTQNPEFKKLHTKYERELRDILKRRFDRFAILATWNFQNPSQCTLHVESHKAEGAQIPETVDGLVSKNLFVSEDFDALVLLAAQQNESVGKLLRELQEPRPGGEDCIPWLGETLMKEKLLRICARGEVAINLRGMEYLQVRAGENEETAWRRMRGKLGTGKHLDETYVLLPQAVPHAEGVMAPQPPVVTTSNGGAGGQLPLGPRPPVTGGDSGAGDGPIATPRGGSIFGGSPSTTVRQLSTAGATSALNLLGKVESWGITTGTQVQDVQLKVANLTGAQLNELLKKLPDGITYELTLNKEEK</sequence>
<name>A0A150QUD6_SORCE</name>